<dbReference type="PANTHER" id="PTHR37813">
    <property type="entry name" value="FELS-2 PROPHAGE PROTEIN"/>
    <property type="match status" value="1"/>
</dbReference>
<dbReference type="PANTHER" id="PTHR37813:SF1">
    <property type="entry name" value="FELS-2 PROPHAGE PROTEIN"/>
    <property type="match status" value="1"/>
</dbReference>
<dbReference type="Pfam" id="PF10145">
    <property type="entry name" value="PhageMin_Tail"/>
    <property type="match status" value="1"/>
</dbReference>
<dbReference type="InterPro" id="IPR010090">
    <property type="entry name" value="Phage_tape_meas"/>
</dbReference>
<feature type="transmembrane region" description="Helical" evidence="2">
    <location>
        <begin position="466"/>
        <end position="499"/>
    </location>
</feature>
<keyword evidence="2" id="KW-1133">Transmembrane helix</keyword>
<accession>A0A0F9RZT3</accession>
<dbReference type="EMBL" id="LAZR01002407">
    <property type="protein sequence ID" value="KKN30426.1"/>
    <property type="molecule type" value="Genomic_DNA"/>
</dbReference>
<keyword evidence="2" id="KW-0812">Transmembrane</keyword>
<gene>
    <name evidence="4" type="ORF">LCGC14_0834050</name>
</gene>
<evidence type="ECO:0000256" key="2">
    <source>
        <dbReference type="SAM" id="Phobius"/>
    </source>
</evidence>
<evidence type="ECO:0000256" key="1">
    <source>
        <dbReference type="ARBA" id="ARBA00022612"/>
    </source>
</evidence>
<dbReference type="NCBIfam" id="TIGR01760">
    <property type="entry name" value="tape_meas_TP901"/>
    <property type="match status" value="1"/>
</dbReference>
<name>A0A0F9RZT3_9ZZZZ</name>
<keyword evidence="1" id="KW-1188">Viral release from host cell</keyword>
<evidence type="ECO:0000259" key="3">
    <source>
        <dbReference type="Pfam" id="PF10145"/>
    </source>
</evidence>
<feature type="transmembrane region" description="Helical" evidence="2">
    <location>
        <begin position="505"/>
        <end position="531"/>
    </location>
</feature>
<proteinExistence type="predicted"/>
<keyword evidence="2" id="KW-0472">Membrane</keyword>
<organism evidence="4">
    <name type="scientific">marine sediment metagenome</name>
    <dbReference type="NCBI Taxonomy" id="412755"/>
    <lineage>
        <taxon>unclassified sequences</taxon>
        <taxon>metagenomes</taxon>
        <taxon>ecological metagenomes</taxon>
    </lineage>
</organism>
<feature type="domain" description="Phage tail tape measure protein" evidence="3">
    <location>
        <begin position="177"/>
        <end position="374"/>
    </location>
</feature>
<evidence type="ECO:0000313" key="4">
    <source>
        <dbReference type="EMBL" id="KKN30426.1"/>
    </source>
</evidence>
<protein>
    <recommendedName>
        <fullName evidence="3">Phage tail tape measure protein domain-containing protein</fullName>
    </recommendedName>
</protein>
<reference evidence="4" key="1">
    <citation type="journal article" date="2015" name="Nature">
        <title>Complex archaea that bridge the gap between prokaryotes and eukaryotes.</title>
        <authorList>
            <person name="Spang A."/>
            <person name="Saw J.H."/>
            <person name="Jorgensen S.L."/>
            <person name="Zaremba-Niedzwiedzka K."/>
            <person name="Martijn J."/>
            <person name="Lind A.E."/>
            <person name="van Eijk R."/>
            <person name="Schleper C."/>
            <person name="Guy L."/>
            <person name="Ettema T.J."/>
        </authorList>
    </citation>
    <scope>NUCLEOTIDE SEQUENCE</scope>
</reference>
<sequence>MANFSSSDVLLSAVVEIRVKEDALRKDLARAKQTVQQTTDAMTKVSISKMKNRSMALMRLNKLDQQQTVRGVQAKIAANRLLGKTVAKSISENKKAATVKIRNDREVARIQREEISRLGRMSSAFRMLGVQVTIAGAIITATFKKMLDQFISFDTAMRRATAVTTFSLQQYTKMSSMAENVSMRLNIAASSTADAFYFLGSAGLNAEQQMKAFIPVVTLAKAAVIDAGQAAEIMVDTMKGFKIPFEETAHVAAVMAKSVISSNMNFLQLGETLSLVAGVARTTNNTLEETNAMIQLMANVGIKGTRAGTTLRRSMLNLSAPSEKIKRLFRGLNIEIEDQTGKIKPYIQLIGEISDALADATEGQKQMAFKTLFGARAIAGQIELFAAGSAELQHMALQLKLVGDTHEEIAKKQLVAFGEEVGKMKQGIANLSRLMASKFVPTLKMMTGWIDKLIKKITKASDKHKILSNTVVGTGLAMGGLLLIAGASLTTLASLALVASGLGVSFGVLIAVSAGVLAALTAIVAISVFFISRAAEAKAKIEKFNESILKNEKFIIAARKATQEWSKSLGSLGPSEAMIQTQDYISRTIERITEANAMLKQLGILRRTANNIPDKWIVETFRRRGIRTFPKIEPTRRDVGRQRFGTGLVIDREAALDTLIRIERAQITSSKKTLDILNKHMLDLVENRRKANVGANRLEKVWREETLEDVVNMYSEMRGHDIEYFDFSVALLKKKQQAMLDDFELREFLSEETKKTEIANFKAIQNEHRRQLEEQLLFDKAMRSESFAEGFTERIKQMQRDTRTLGEVGAEAADIFRDGFADALSGMTQDIRNWKDVFVSAIRSIENALINLAAQQVATQIFARASGGGIISSLGGSLLGMIGGSSSAGPGMVAATGPHTFHSGGLVGSGRGRRELQPDEFPAVLQSGERVLRRGERKNNSERNKPVIINVNITAMDSRSVFTALKPLKKEIATLVQSASRDNHTIRRN</sequence>
<comment type="caution">
    <text evidence="4">The sequence shown here is derived from an EMBL/GenBank/DDBJ whole genome shotgun (WGS) entry which is preliminary data.</text>
</comment>
<dbReference type="AlphaFoldDB" id="A0A0F9RZT3"/>